<accession>A0A9K3CY83</accession>
<feature type="compositionally biased region" description="Polar residues" evidence="1">
    <location>
        <begin position="73"/>
        <end position="83"/>
    </location>
</feature>
<dbReference type="Proteomes" id="UP000265618">
    <property type="component" value="Unassembled WGS sequence"/>
</dbReference>
<evidence type="ECO:0000256" key="1">
    <source>
        <dbReference type="SAM" id="MobiDB-lite"/>
    </source>
</evidence>
<evidence type="ECO:0000313" key="3">
    <source>
        <dbReference type="Proteomes" id="UP000265618"/>
    </source>
</evidence>
<name>A0A9K3CY83_9EUKA</name>
<feature type="compositionally biased region" description="Basic and acidic residues" evidence="1">
    <location>
        <begin position="10"/>
        <end position="20"/>
    </location>
</feature>
<sequence length="495" mass="51944">SLARSIRPPFHRERERERSQMSDSKYQRSLAQRRNETSRLSQETQELEMRMMLLKKAVARESGREESSGPRWKSSSKPVSLTQTRRHLSRRSTDPERERAGVGSREGGRGGRAVSGDTRRSREASSHRPFPQRKTVPRVPGSRGGARPSSRPSSSTQLNPMRGRPGTGERGSSSTGRRREAAPEPIPSSIFTSDWRPPVPLPNIGRAMGGVTAGSGVGAGGMGHSRVQSPGRTLGIPSHTATALSPRPSRLPRSRSDTEWGHSHSGAGPAVSRGSAALGDTVVPISNYQYEPLPAADPYATHSQGVGVGVGGSPPQSASVSTAYTGFFTGPDTSATSGSVSCACGPDSPGRGPFMGDTGQDGGMGVGTGTGTGVETGGGRAGVGVSCGCSPIRSPRPPSLTRASHSVSMGCGPDEPEGVLAYIDKAPGVETSTAPPPAIAPPVLGSYYTRLLASVMFPGGDSDRETETAEERQARLEAEAERLDMEEGLLDKEEM</sequence>
<dbReference type="EMBL" id="BDIP01001486">
    <property type="protein sequence ID" value="GIQ84503.1"/>
    <property type="molecule type" value="Genomic_DNA"/>
</dbReference>
<feature type="compositionally biased region" description="Basic and acidic residues" evidence="1">
    <location>
        <begin position="58"/>
        <end position="68"/>
    </location>
</feature>
<feature type="compositionally biased region" description="Basic and acidic residues" evidence="1">
    <location>
        <begin position="461"/>
        <end position="495"/>
    </location>
</feature>
<protein>
    <submittedName>
        <fullName evidence="2">Uncharacterized protein</fullName>
    </submittedName>
</protein>
<keyword evidence="3" id="KW-1185">Reference proteome</keyword>
<feature type="compositionally biased region" description="Basic and acidic residues" evidence="1">
    <location>
        <begin position="91"/>
        <end position="100"/>
    </location>
</feature>
<proteinExistence type="predicted"/>
<comment type="caution">
    <text evidence="2">The sequence shown here is derived from an EMBL/GenBank/DDBJ whole genome shotgun (WGS) entry which is preliminary data.</text>
</comment>
<gene>
    <name evidence="2" type="ORF">KIPB_006003</name>
</gene>
<feature type="compositionally biased region" description="Low complexity" evidence="1">
    <location>
        <begin position="145"/>
        <end position="155"/>
    </location>
</feature>
<feature type="compositionally biased region" description="Basic and acidic residues" evidence="1">
    <location>
        <begin position="117"/>
        <end position="126"/>
    </location>
</feature>
<feature type="compositionally biased region" description="Polar residues" evidence="1">
    <location>
        <begin position="21"/>
        <end position="44"/>
    </location>
</feature>
<organism evidence="2 3">
    <name type="scientific">Kipferlia bialata</name>
    <dbReference type="NCBI Taxonomy" id="797122"/>
    <lineage>
        <taxon>Eukaryota</taxon>
        <taxon>Metamonada</taxon>
        <taxon>Carpediemonas-like organisms</taxon>
        <taxon>Kipferlia</taxon>
    </lineage>
</organism>
<feature type="region of interest" description="Disordered" evidence="1">
    <location>
        <begin position="457"/>
        <end position="495"/>
    </location>
</feature>
<reference evidence="2 3" key="1">
    <citation type="journal article" date="2018" name="PLoS ONE">
        <title>The draft genome of Kipferlia bialata reveals reductive genome evolution in fornicate parasites.</title>
        <authorList>
            <person name="Tanifuji G."/>
            <person name="Takabayashi S."/>
            <person name="Kume K."/>
            <person name="Takagi M."/>
            <person name="Nakayama T."/>
            <person name="Kamikawa R."/>
            <person name="Inagaki Y."/>
            <person name="Hashimoto T."/>
        </authorList>
    </citation>
    <scope>NUCLEOTIDE SEQUENCE [LARGE SCALE GENOMIC DNA]</scope>
    <source>
        <strain evidence="2">NY0173</strain>
    </source>
</reference>
<dbReference type="AlphaFoldDB" id="A0A9K3CY83"/>
<feature type="region of interest" description="Disordered" evidence="1">
    <location>
        <begin position="1"/>
        <end position="275"/>
    </location>
</feature>
<feature type="compositionally biased region" description="Gly residues" evidence="1">
    <location>
        <begin position="207"/>
        <end position="223"/>
    </location>
</feature>
<evidence type="ECO:0000313" key="2">
    <source>
        <dbReference type="EMBL" id="GIQ84503.1"/>
    </source>
</evidence>
<feature type="non-terminal residue" evidence="2">
    <location>
        <position position="1"/>
    </location>
</feature>